<reference evidence="1" key="1">
    <citation type="submission" date="2020-07" db="EMBL/GenBank/DDBJ databases">
        <title>Multicomponent nature underlies the extraordinary mechanical properties of spider dragline silk.</title>
        <authorList>
            <person name="Kono N."/>
            <person name="Nakamura H."/>
            <person name="Mori M."/>
            <person name="Yoshida Y."/>
            <person name="Ohtoshi R."/>
            <person name="Malay A.D."/>
            <person name="Moran D.A.P."/>
            <person name="Tomita M."/>
            <person name="Numata K."/>
            <person name="Arakawa K."/>
        </authorList>
    </citation>
    <scope>NUCLEOTIDE SEQUENCE</scope>
</reference>
<evidence type="ECO:0000313" key="2">
    <source>
        <dbReference type="Proteomes" id="UP000887116"/>
    </source>
</evidence>
<dbReference type="Proteomes" id="UP000887116">
    <property type="component" value="Unassembled WGS sequence"/>
</dbReference>
<dbReference type="EMBL" id="BMAO01019937">
    <property type="protein sequence ID" value="GFQ63909.1"/>
    <property type="molecule type" value="Genomic_DNA"/>
</dbReference>
<keyword evidence="2" id="KW-1185">Reference proteome</keyword>
<dbReference type="AlphaFoldDB" id="A0A8X6GC49"/>
<accession>A0A8X6GC49</accession>
<name>A0A8X6GC49_TRICU</name>
<comment type="caution">
    <text evidence="1">The sequence shown here is derived from an EMBL/GenBank/DDBJ whole genome shotgun (WGS) entry which is preliminary data.</text>
</comment>
<organism evidence="1 2">
    <name type="scientific">Trichonephila clavata</name>
    <name type="common">Joro spider</name>
    <name type="synonym">Nephila clavata</name>
    <dbReference type="NCBI Taxonomy" id="2740835"/>
    <lineage>
        <taxon>Eukaryota</taxon>
        <taxon>Metazoa</taxon>
        <taxon>Ecdysozoa</taxon>
        <taxon>Arthropoda</taxon>
        <taxon>Chelicerata</taxon>
        <taxon>Arachnida</taxon>
        <taxon>Araneae</taxon>
        <taxon>Araneomorphae</taxon>
        <taxon>Entelegynae</taxon>
        <taxon>Araneoidea</taxon>
        <taxon>Nephilidae</taxon>
        <taxon>Trichonephila</taxon>
    </lineage>
</organism>
<gene>
    <name evidence="1" type="ORF">TNCT_614931</name>
</gene>
<protein>
    <submittedName>
        <fullName evidence="1">Uncharacterized protein</fullName>
    </submittedName>
</protein>
<sequence>MALSAEPPPLPALGIPQLKQYGIGEILPISFAAESAKRGPSLLRISRGSGCHSKRINRFQRDPFTVVRPWGGCYSEVTEGR</sequence>
<proteinExistence type="predicted"/>
<evidence type="ECO:0000313" key="1">
    <source>
        <dbReference type="EMBL" id="GFQ63909.1"/>
    </source>
</evidence>